<dbReference type="PROSITE" id="PS01124">
    <property type="entry name" value="HTH_ARAC_FAMILY_2"/>
    <property type="match status" value="1"/>
</dbReference>
<dbReference type="Pfam" id="PF12833">
    <property type="entry name" value="HTH_18"/>
    <property type="match status" value="1"/>
</dbReference>
<dbReference type="Proteomes" id="UP000824202">
    <property type="component" value="Unassembled WGS sequence"/>
</dbReference>
<dbReference type="PANTHER" id="PTHR43280">
    <property type="entry name" value="ARAC-FAMILY TRANSCRIPTIONAL REGULATOR"/>
    <property type="match status" value="1"/>
</dbReference>
<keyword evidence="3" id="KW-0804">Transcription</keyword>
<evidence type="ECO:0000256" key="3">
    <source>
        <dbReference type="ARBA" id="ARBA00023163"/>
    </source>
</evidence>
<reference evidence="5" key="2">
    <citation type="submission" date="2021-04" db="EMBL/GenBank/DDBJ databases">
        <authorList>
            <person name="Gilroy R."/>
        </authorList>
    </citation>
    <scope>NUCLEOTIDE SEQUENCE</scope>
    <source>
        <strain evidence="5">23274</strain>
    </source>
</reference>
<dbReference type="GO" id="GO:0003700">
    <property type="term" value="F:DNA-binding transcription factor activity"/>
    <property type="evidence" value="ECO:0007669"/>
    <property type="project" value="InterPro"/>
</dbReference>
<dbReference type="InterPro" id="IPR018060">
    <property type="entry name" value="HTH_AraC"/>
</dbReference>
<dbReference type="GO" id="GO:0043565">
    <property type="term" value="F:sequence-specific DNA binding"/>
    <property type="evidence" value="ECO:0007669"/>
    <property type="project" value="InterPro"/>
</dbReference>
<organism evidence="5 6">
    <name type="scientific">Candidatus Odoribacter faecigallinarum</name>
    <dbReference type="NCBI Taxonomy" id="2838706"/>
    <lineage>
        <taxon>Bacteria</taxon>
        <taxon>Pseudomonadati</taxon>
        <taxon>Bacteroidota</taxon>
        <taxon>Bacteroidia</taxon>
        <taxon>Bacteroidales</taxon>
        <taxon>Odoribacteraceae</taxon>
        <taxon>Odoribacter</taxon>
    </lineage>
</organism>
<name>A0A9D1UYN1_9BACT</name>
<keyword evidence="1" id="KW-0805">Transcription regulation</keyword>
<dbReference type="SMART" id="SM00342">
    <property type="entry name" value="HTH_ARAC"/>
    <property type="match status" value="1"/>
</dbReference>
<gene>
    <name evidence="5" type="ORF">H9863_00705</name>
</gene>
<keyword evidence="2" id="KW-0238">DNA-binding</keyword>
<dbReference type="PANTHER" id="PTHR43280:SF32">
    <property type="entry name" value="TRANSCRIPTIONAL REGULATORY PROTEIN"/>
    <property type="match status" value="1"/>
</dbReference>
<dbReference type="AlphaFoldDB" id="A0A9D1UYN1"/>
<proteinExistence type="predicted"/>
<comment type="caution">
    <text evidence="5">The sequence shown here is derived from an EMBL/GenBank/DDBJ whole genome shotgun (WGS) entry which is preliminary data.</text>
</comment>
<dbReference type="InterPro" id="IPR009057">
    <property type="entry name" value="Homeodomain-like_sf"/>
</dbReference>
<evidence type="ECO:0000313" key="6">
    <source>
        <dbReference type="Proteomes" id="UP000824202"/>
    </source>
</evidence>
<sequence length="129" mass="15028">MGLPEPFVLSMAIRNNYGIIGHLSLLQQFIGLLYDGEYIRHRDVPYYASRLCVTPHYLSEICKKACGKPATYWIDRFTLHEIANLLCQKELPLSEIAARMNFSSASYFSRYVQKHTGLYPTQYRKQFLK</sequence>
<evidence type="ECO:0000259" key="4">
    <source>
        <dbReference type="PROSITE" id="PS01124"/>
    </source>
</evidence>
<feature type="domain" description="HTH araC/xylS-type" evidence="4">
    <location>
        <begin position="28"/>
        <end position="126"/>
    </location>
</feature>
<dbReference type="Gene3D" id="1.10.10.60">
    <property type="entry name" value="Homeodomain-like"/>
    <property type="match status" value="1"/>
</dbReference>
<dbReference type="EMBL" id="DXFT01000014">
    <property type="protein sequence ID" value="HIX02624.1"/>
    <property type="molecule type" value="Genomic_DNA"/>
</dbReference>
<evidence type="ECO:0000256" key="2">
    <source>
        <dbReference type="ARBA" id="ARBA00023125"/>
    </source>
</evidence>
<reference evidence="5" key="1">
    <citation type="journal article" date="2021" name="PeerJ">
        <title>Extensive microbial diversity within the chicken gut microbiome revealed by metagenomics and culture.</title>
        <authorList>
            <person name="Gilroy R."/>
            <person name="Ravi A."/>
            <person name="Getino M."/>
            <person name="Pursley I."/>
            <person name="Horton D.L."/>
            <person name="Alikhan N.F."/>
            <person name="Baker D."/>
            <person name="Gharbi K."/>
            <person name="Hall N."/>
            <person name="Watson M."/>
            <person name="Adriaenssens E.M."/>
            <person name="Foster-Nyarko E."/>
            <person name="Jarju S."/>
            <person name="Secka A."/>
            <person name="Antonio M."/>
            <person name="Oren A."/>
            <person name="Chaudhuri R.R."/>
            <person name="La Ragione R."/>
            <person name="Hildebrand F."/>
            <person name="Pallen M.J."/>
        </authorList>
    </citation>
    <scope>NUCLEOTIDE SEQUENCE</scope>
    <source>
        <strain evidence="5">23274</strain>
    </source>
</reference>
<evidence type="ECO:0000256" key="1">
    <source>
        <dbReference type="ARBA" id="ARBA00023015"/>
    </source>
</evidence>
<accession>A0A9D1UYN1</accession>
<evidence type="ECO:0000313" key="5">
    <source>
        <dbReference type="EMBL" id="HIX02624.1"/>
    </source>
</evidence>
<protein>
    <submittedName>
        <fullName evidence="5">Helix-turn-helix domain-containing protein</fullName>
    </submittedName>
</protein>
<dbReference type="SUPFAM" id="SSF46689">
    <property type="entry name" value="Homeodomain-like"/>
    <property type="match status" value="1"/>
</dbReference>